<evidence type="ECO:0000313" key="5">
    <source>
        <dbReference type="Proteomes" id="UP000004705"/>
    </source>
</evidence>
<evidence type="ECO:0000256" key="3">
    <source>
        <dbReference type="ARBA" id="ARBA00048707"/>
    </source>
</evidence>
<dbReference type="InterPro" id="IPR023476">
    <property type="entry name" value="Pep_tRNA_hydro_II_dom_sf"/>
</dbReference>
<comment type="catalytic activity">
    <reaction evidence="3">
        <text>an N-acyl-L-alpha-aminoacyl-tRNA + H2O = an N-acyl-L-amino acid + a tRNA + H(+)</text>
        <dbReference type="Rhea" id="RHEA:54448"/>
        <dbReference type="Rhea" id="RHEA-COMP:10123"/>
        <dbReference type="Rhea" id="RHEA-COMP:13883"/>
        <dbReference type="ChEBI" id="CHEBI:15377"/>
        <dbReference type="ChEBI" id="CHEBI:15378"/>
        <dbReference type="ChEBI" id="CHEBI:59874"/>
        <dbReference type="ChEBI" id="CHEBI:78442"/>
        <dbReference type="ChEBI" id="CHEBI:138191"/>
        <dbReference type="EC" id="3.1.1.29"/>
    </reaction>
</comment>
<protein>
    <recommendedName>
        <fullName evidence="1">peptidyl-tRNA hydrolase</fullName>
        <ecNumber evidence="1">3.1.1.29</ecNumber>
    </recommendedName>
</protein>
<accession>H8GAR9</accession>
<dbReference type="RefSeq" id="WP_005440455.1">
    <property type="nucleotide sequence ID" value="NZ_CM001466.1"/>
</dbReference>
<evidence type="ECO:0000313" key="4">
    <source>
        <dbReference type="EMBL" id="EHY88605.1"/>
    </source>
</evidence>
<evidence type="ECO:0000256" key="1">
    <source>
        <dbReference type="ARBA" id="ARBA00013260"/>
    </source>
</evidence>
<dbReference type="EMBL" id="CM001466">
    <property type="protein sequence ID" value="EHY88605.1"/>
    <property type="molecule type" value="Genomic_DNA"/>
</dbReference>
<dbReference type="Proteomes" id="UP000004705">
    <property type="component" value="Chromosome"/>
</dbReference>
<dbReference type="GO" id="GO:0004045">
    <property type="term" value="F:peptidyl-tRNA hydrolase activity"/>
    <property type="evidence" value="ECO:0007669"/>
    <property type="project" value="UniProtKB-EC"/>
</dbReference>
<sequence length="259" mass="27678">MTATPGPSVLVPVAARYAWWLGLPAERTADRDVPPEQVWAMPVVLRLEKAAPPSRTPLLEAAASAALAVCLHDDARPGGPWYEALLSWTSGHIRKVARRARGAHWEAVQDLPGVTVDVDGAQVRALLPCRVGDLPKEVSRLQISGSDVPFDEPGPAPDDRPVLLLNPDVTMSAGKAAAQVGHGTMLLAALLDQAELTAWADEGYRCSVRVADRDGWTRATDALARPHEAWDEHGLVAVRDAGFTEVEPGTVTVVAKARP</sequence>
<reference evidence="4 5" key="1">
    <citation type="journal article" date="2012" name="Stand. Genomic Sci.">
        <title>Genome sequence of the soil bacterium Saccharomonospora azurea type strain (NA-128(T)).</title>
        <authorList>
            <person name="Klenk H.P."/>
            <person name="Held B."/>
            <person name="Lucas S."/>
            <person name="Lapidus A."/>
            <person name="Copeland A."/>
            <person name="Hammon N."/>
            <person name="Pitluck S."/>
            <person name="Goodwin L.A."/>
            <person name="Han C."/>
            <person name="Tapia R."/>
            <person name="Brambilla E.M."/>
            <person name="Potter G."/>
            <person name="Land M."/>
            <person name="Ivanova N."/>
            <person name="Rohde M."/>
            <person name="Goker M."/>
            <person name="Detter J.C."/>
            <person name="Kyrpides N.C."/>
            <person name="Woyke T."/>
        </authorList>
    </citation>
    <scope>NUCLEOTIDE SEQUENCE [LARGE SCALE GENOMIC DNA]</scope>
    <source>
        <strain evidence="4 5">NA-128</strain>
    </source>
</reference>
<dbReference type="SUPFAM" id="SSF102462">
    <property type="entry name" value="Peptidyl-tRNA hydrolase II"/>
    <property type="match status" value="1"/>
</dbReference>
<dbReference type="InterPro" id="IPR002833">
    <property type="entry name" value="PTH2"/>
</dbReference>
<name>H8GAR9_9PSEU</name>
<evidence type="ECO:0000256" key="2">
    <source>
        <dbReference type="ARBA" id="ARBA00022801"/>
    </source>
</evidence>
<dbReference type="AlphaFoldDB" id="H8GAR9"/>
<proteinExistence type="predicted"/>
<dbReference type="Gene3D" id="3.40.1490.10">
    <property type="entry name" value="Bit1"/>
    <property type="match status" value="1"/>
</dbReference>
<organism evidence="4 5">
    <name type="scientific">Saccharomonospora azurea NA-128</name>
    <dbReference type="NCBI Taxonomy" id="882081"/>
    <lineage>
        <taxon>Bacteria</taxon>
        <taxon>Bacillati</taxon>
        <taxon>Actinomycetota</taxon>
        <taxon>Actinomycetes</taxon>
        <taxon>Pseudonocardiales</taxon>
        <taxon>Pseudonocardiaceae</taxon>
        <taxon>Saccharomonospora</taxon>
    </lineage>
</organism>
<dbReference type="Pfam" id="PF01981">
    <property type="entry name" value="PTH2"/>
    <property type="match status" value="1"/>
</dbReference>
<keyword evidence="5" id="KW-1185">Reference proteome</keyword>
<dbReference type="EC" id="3.1.1.29" evidence="1"/>
<dbReference type="OrthoDB" id="5184773at2"/>
<gene>
    <name evidence="4" type="ORF">SacazDRAFT_01681</name>
</gene>
<keyword evidence="2" id="KW-0378">Hydrolase</keyword>
<dbReference type="HOGENOM" id="CLU_090594_0_0_11"/>